<dbReference type="RefSeq" id="WP_009779673.1">
    <property type="nucleotide sequence ID" value="NZ_CH672395.1"/>
</dbReference>
<dbReference type="Proteomes" id="UP000001601">
    <property type="component" value="Unassembled WGS sequence"/>
</dbReference>
<dbReference type="EMBL" id="AANC01000002">
    <property type="protein sequence ID" value="EAQ50651.1"/>
    <property type="molecule type" value="Genomic_DNA"/>
</dbReference>
<dbReference type="OrthoDB" id="1447778at2"/>
<evidence type="ECO:0000256" key="1">
    <source>
        <dbReference type="SAM" id="Phobius"/>
    </source>
</evidence>
<reference evidence="2 3" key="1">
    <citation type="journal article" date="2007" name="Nature">
        <title>Light stimulates growth of proteorhodopsin-containing marine Flavobacteria.</title>
        <authorList>
            <person name="Gomez-Consarnau L."/>
            <person name="Gonzalez J.M."/>
            <person name="Coll-Llado M."/>
            <person name="Gourdon P."/>
            <person name="Pascher T."/>
            <person name="Neutze R."/>
            <person name="Pedros-Alio C."/>
            <person name="Pinhassi J."/>
        </authorList>
    </citation>
    <scope>NUCLEOTIDE SEQUENCE [LARGE SCALE GENOMIC DNA]</scope>
    <source>
        <strain evidence="2 3">MED217</strain>
    </source>
</reference>
<evidence type="ECO:0000313" key="2">
    <source>
        <dbReference type="EMBL" id="EAQ50651.1"/>
    </source>
</evidence>
<protein>
    <submittedName>
        <fullName evidence="2">Uncharacterized protein</fullName>
    </submittedName>
</protein>
<evidence type="ECO:0000313" key="3">
    <source>
        <dbReference type="Proteomes" id="UP000001601"/>
    </source>
</evidence>
<feature type="transmembrane region" description="Helical" evidence="1">
    <location>
        <begin position="65"/>
        <end position="88"/>
    </location>
</feature>
<dbReference type="HOGENOM" id="CLU_2342275_0_0_10"/>
<keyword evidence="1" id="KW-1133">Transmembrane helix</keyword>
<organism evidence="2 3">
    <name type="scientific">Leeuwenhoekiella blandensis (strain CECT 7118 / CCUG 51940 / KCTC 22103 / MED217)</name>
    <name type="common">Flavobacterium sp. (strain MED217)</name>
    <dbReference type="NCBI Taxonomy" id="398720"/>
    <lineage>
        <taxon>Bacteria</taxon>
        <taxon>Pseudomonadati</taxon>
        <taxon>Bacteroidota</taxon>
        <taxon>Flavobacteriia</taxon>
        <taxon>Flavobacteriales</taxon>
        <taxon>Flavobacteriaceae</taxon>
        <taxon>Leeuwenhoekiella</taxon>
    </lineage>
</organism>
<feature type="transmembrane region" description="Helical" evidence="1">
    <location>
        <begin position="12"/>
        <end position="45"/>
    </location>
</feature>
<keyword evidence="1" id="KW-0812">Transmembrane</keyword>
<comment type="caution">
    <text evidence="2">The sequence shown here is derived from an EMBL/GenBank/DDBJ whole genome shotgun (WGS) entry which is preliminary data.</text>
</comment>
<dbReference type="eggNOG" id="ENOG5033G3K">
    <property type="taxonomic scope" value="Bacteria"/>
</dbReference>
<gene>
    <name evidence="2" type="ORF">MED217_06447</name>
</gene>
<keyword evidence="1" id="KW-0472">Membrane</keyword>
<sequence length="98" mass="11070">MWKFYRDLTRFAVLFALVCIPLGSLLSAVILFGVLGTPIGLLMFNYFQKDEFYGYYNLGYTKLRLIGTTWLINLAVTPILLLIAFLILKLISLGALTS</sequence>
<accession>A3XIH8</accession>
<keyword evidence="3" id="KW-1185">Reference proteome</keyword>
<dbReference type="AlphaFoldDB" id="A3XIH8"/>
<dbReference type="STRING" id="398720.MED217_06447"/>
<name>A3XIH8_LEEBM</name>
<proteinExistence type="predicted"/>